<protein>
    <recommendedName>
        <fullName evidence="2">RRM domain-containing protein</fullName>
    </recommendedName>
</protein>
<feature type="domain" description="RRM" evidence="2">
    <location>
        <begin position="96"/>
        <end position="171"/>
    </location>
</feature>
<keyword evidence="1" id="KW-0694">RNA-binding</keyword>
<name>A0A6G1F8E3_9ORYZ</name>
<dbReference type="Pfam" id="PF00076">
    <property type="entry name" value="RRM_1"/>
    <property type="match status" value="2"/>
</dbReference>
<accession>A0A6G1F8E3</accession>
<organism evidence="3 4">
    <name type="scientific">Oryza meyeriana var. granulata</name>
    <dbReference type="NCBI Taxonomy" id="110450"/>
    <lineage>
        <taxon>Eukaryota</taxon>
        <taxon>Viridiplantae</taxon>
        <taxon>Streptophyta</taxon>
        <taxon>Embryophyta</taxon>
        <taxon>Tracheophyta</taxon>
        <taxon>Spermatophyta</taxon>
        <taxon>Magnoliopsida</taxon>
        <taxon>Liliopsida</taxon>
        <taxon>Poales</taxon>
        <taxon>Poaceae</taxon>
        <taxon>BOP clade</taxon>
        <taxon>Oryzoideae</taxon>
        <taxon>Oryzeae</taxon>
        <taxon>Oryzinae</taxon>
        <taxon>Oryza</taxon>
        <taxon>Oryza meyeriana</taxon>
    </lineage>
</organism>
<evidence type="ECO:0000313" key="4">
    <source>
        <dbReference type="Proteomes" id="UP000479710"/>
    </source>
</evidence>
<gene>
    <name evidence="3" type="ORF">E2562_016141</name>
</gene>
<comment type="caution">
    <text evidence="3">The sequence shown here is derived from an EMBL/GenBank/DDBJ whole genome shotgun (WGS) entry which is preliminary data.</text>
</comment>
<dbReference type="SMART" id="SM00360">
    <property type="entry name" value="RRM"/>
    <property type="match status" value="1"/>
</dbReference>
<dbReference type="GO" id="GO:0003723">
    <property type="term" value="F:RNA binding"/>
    <property type="evidence" value="ECO:0007669"/>
    <property type="project" value="UniProtKB-UniRule"/>
</dbReference>
<dbReference type="Proteomes" id="UP000479710">
    <property type="component" value="Unassembled WGS sequence"/>
</dbReference>
<dbReference type="InterPro" id="IPR012677">
    <property type="entry name" value="Nucleotide-bd_a/b_plait_sf"/>
</dbReference>
<reference evidence="3 4" key="1">
    <citation type="submission" date="2019-11" db="EMBL/GenBank/DDBJ databases">
        <title>Whole genome sequence of Oryza granulata.</title>
        <authorList>
            <person name="Li W."/>
        </authorList>
    </citation>
    <scope>NUCLEOTIDE SEQUENCE [LARGE SCALE GENOMIC DNA]</scope>
    <source>
        <strain evidence="4">cv. Menghai</strain>
        <tissue evidence="3">Leaf</tissue>
    </source>
</reference>
<evidence type="ECO:0000259" key="2">
    <source>
        <dbReference type="PROSITE" id="PS50102"/>
    </source>
</evidence>
<dbReference type="OrthoDB" id="4726at2759"/>
<evidence type="ECO:0000256" key="1">
    <source>
        <dbReference type="PROSITE-ProRule" id="PRU00176"/>
    </source>
</evidence>
<dbReference type="AlphaFoldDB" id="A0A6G1F8E3"/>
<dbReference type="InterPro" id="IPR000504">
    <property type="entry name" value="RRM_dom"/>
</dbReference>
<dbReference type="PANTHER" id="PTHR32343">
    <property type="entry name" value="SERINE/ARGININE-RICH SPLICING FACTOR"/>
    <property type="match status" value="1"/>
</dbReference>
<dbReference type="Gene3D" id="3.30.70.330">
    <property type="match status" value="2"/>
</dbReference>
<sequence length="262" mass="28768">MAKTMHACKGWSYSTSTGVRMTPAVVDCRICGDPTSGLRFAFIEFQDENDAYAALDLDGYVLGICPLRVSPSKTAIMPVNPSFLPQSEAEREMCSRTIYCTNIDKSVTGSDLKYFCEEYFGQVSRLRLLGDDHHATHIAFIEFAEVVNGAINAMNSSGIFGGDEPIRFAEKAMERIQRLPNQKIPTSNYMVSELGWNGGGEQLKDRPMAAAFGWEARKLLGSGAREGGNSRLGKEKQPVLLQIGALGGTKRSCCRVQSSRFQ</sequence>
<keyword evidence="4" id="KW-1185">Reference proteome</keyword>
<dbReference type="InterPro" id="IPR035979">
    <property type="entry name" value="RBD_domain_sf"/>
</dbReference>
<dbReference type="EMBL" id="SPHZ02000001">
    <property type="protein sequence ID" value="KAF0933196.1"/>
    <property type="molecule type" value="Genomic_DNA"/>
</dbReference>
<proteinExistence type="predicted"/>
<dbReference type="PROSITE" id="PS50102">
    <property type="entry name" value="RRM"/>
    <property type="match status" value="1"/>
</dbReference>
<dbReference type="SUPFAM" id="SSF54928">
    <property type="entry name" value="RNA-binding domain, RBD"/>
    <property type="match status" value="2"/>
</dbReference>
<evidence type="ECO:0000313" key="3">
    <source>
        <dbReference type="EMBL" id="KAF0933196.1"/>
    </source>
</evidence>
<dbReference type="PANTHER" id="PTHR32343:SF83">
    <property type="entry name" value="OS09G0314500 PROTEIN"/>
    <property type="match status" value="1"/>
</dbReference>